<keyword evidence="6" id="KW-1185">Reference proteome</keyword>
<evidence type="ECO:0000259" key="4">
    <source>
        <dbReference type="PROSITE" id="PS50002"/>
    </source>
</evidence>
<evidence type="ECO:0000313" key="6">
    <source>
        <dbReference type="Proteomes" id="UP000005408"/>
    </source>
</evidence>
<dbReference type="InterPro" id="IPR036028">
    <property type="entry name" value="SH3-like_dom_sf"/>
</dbReference>
<dbReference type="AlphaFoldDB" id="A0A8W8MUX0"/>
<feature type="compositionally biased region" description="Basic and acidic residues" evidence="3">
    <location>
        <begin position="445"/>
        <end position="464"/>
    </location>
</feature>
<proteinExistence type="predicted"/>
<feature type="region of interest" description="Disordered" evidence="3">
    <location>
        <begin position="322"/>
        <end position="353"/>
    </location>
</feature>
<evidence type="ECO:0000256" key="3">
    <source>
        <dbReference type="SAM" id="MobiDB-lite"/>
    </source>
</evidence>
<feature type="region of interest" description="Disordered" evidence="3">
    <location>
        <begin position="498"/>
        <end position="522"/>
    </location>
</feature>
<feature type="compositionally biased region" description="Basic and acidic residues" evidence="3">
    <location>
        <begin position="513"/>
        <end position="522"/>
    </location>
</feature>
<organism evidence="5 6">
    <name type="scientific">Magallana gigas</name>
    <name type="common">Pacific oyster</name>
    <name type="synonym">Crassostrea gigas</name>
    <dbReference type="NCBI Taxonomy" id="29159"/>
    <lineage>
        <taxon>Eukaryota</taxon>
        <taxon>Metazoa</taxon>
        <taxon>Spiralia</taxon>
        <taxon>Lophotrochozoa</taxon>
        <taxon>Mollusca</taxon>
        <taxon>Bivalvia</taxon>
        <taxon>Autobranchia</taxon>
        <taxon>Pteriomorphia</taxon>
        <taxon>Ostreida</taxon>
        <taxon>Ostreoidea</taxon>
        <taxon>Ostreidae</taxon>
        <taxon>Magallana</taxon>
    </lineage>
</organism>
<feature type="compositionally biased region" description="Polar residues" evidence="3">
    <location>
        <begin position="498"/>
        <end position="507"/>
    </location>
</feature>
<reference evidence="5" key="1">
    <citation type="submission" date="2022-08" db="UniProtKB">
        <authorList>
            <consortium name="EnsemblMetazoa"/>
        </authorList>
    </citation>
    <scope>IDENTIFICATION</scope>
    <source>
        <strain evidence="5">05x7-T-G4-1.051#20</strain>
    </source>
</reference>
<accession>A0A8W8MUX0</accession>
<dbReference type="PROSITE" id="PS50002">
    <property type="entry name" value="SH3"/>
    <property type="match status" value="1"/>
</dbReference>
<dbReference type="InterPro" id="IPR001452">
    <property type="entry name" value="SH3_domain"/>
</dbReference>
<dbReference type="SMART" id="SM00326">
    <property type="entry name" value="SH3"/>
    <property type="match status" value="1"/>
</dbReference>
<feature type="region of interest" description="Disordered" evidence="3">
    <location>
        <begin position="445"/>
        <end position="480"/>
    </location>
</feature>
<feature type="domain" description="SH3" evidence="4">
    <location>
        <begin position="28"/>
        <end position="89"/>
    </location>
</feature>
<sequence length="649" mass="72294">MNVADGLKMSSAYKSRDLNPPGKVPTIELGYPAVVLFTFSPSEKESSEIPVLEGDIVQLLYSVGGWVFIQTYEGNVGYIPLDFCGQLESSKEVGSVFKKDFQKDCYPGPTHPGHEDVTDFRFRLDQTREAFPPRKNSESLNDKLSCIHESLINRDDRVNRESKHWSFYTEHGFNTTVFGTRQLNSYSSDNELSCLTQSLSCDICNAFLSRLISGVHSLAITDKEKADLKSRKLLKLLQRATQEGLNLISNIRYLTGYGQKCCVGFKENGISSGNDLDHEPVPEFGAQCMQCEILREYFKLSEKYSMTDLYATIRDLHIHALSDSDSDPDSGTHIKSASSKNDSSKTWASKHEEPKSRNAELFLASKSPNEIKRSVSFQLEDRTMIKSEIIRNNSFSGEIHFAKSSEEKTDGTQNRESLHSGYSQKTVDSGIADVHDDLDSSFHFEHRPESVEDKDENCNDRKDTASPVIQSDSSKTPDTFEGSGVYGFQALLHSKSSLSPRISSTKPGAQRTPRNEATVKRQDAFKQKTTPFLGKPSARESFPAPIVEHKASFQPSVSKMSFSQRTFDKSKTLSEMELTVSGAGPPLVKLDEAVTKTEGDQLKLPVMRSSGEEAGAADKRKILARRFQSMKSPPDLRQSAGIRDAVHCC</sequence>
<name>A0A8W8MUX0_MAGGI</name>
<evidence type="ECO:0000256" key="1">
    <source>
        <dbReference type="ARBA" id="ARBA00022443"/>
    </source>
</evidence>
<dbReference type="SUPFAM" id="SSF50044">
    <property type="entry name" value="SH3-domain"/>
    <property type="match status" value="1"/>
</dbReference>
<evidence type="ECO:0000313" key="5">
    <source>
        <dbReference type="EnsemblMetazoa" id="G34704.1:cds"/>
    </source>
</evidence>
<feature type="compositionally biased region" description="Polar residues" evidence="3">
    <location>
        <begin position="467"/>
        <end position="477"/>
    </location>
</feature>
<dbReference type="Gene3D" id="2.30.30.40">
    <property type="entry name" value="SH3 Domains"/>
    <property type="match status" value="1"/>
</dbReference>
<dbReference type="EnsemblMetazoa" id="G34704.1">
    <property type="protein sequence ID" value="G34704.1:cds"/>
    <property type="gene ID" value="G34704"/>
</dbReference>
<feature type="compositionally biased region" description="Polar residues" evidence="3">
    <location>
        <begin position="333"/>
        <end position="347"/>
    </location>
</feature>
<protein>
    <recommendedName>
        <fullName evidence="4">SH3 domain-containing protein</fullName>
    </recommendedName>
</protein>
<keyword evidence="1 2" id="KW-0728">SH3 domain</keyword>
<evidence type="ECO:0000256" key="2">
    <source>
        <dbReference type="PROSITE-ProRule" id="PRU00192"/>
    </source>
</evidence>
<dbReference type="CDD" id="cd00174">
    <property type="entry name" value="SH3"/>
    <property type="match status" value="1"/>
</dbReference>
<dbReference type="Proteomes" id="UP000005408">
    <property type="component" value="Unassembled WGS sequence"/>
</dbReference>